<sequence>MKSKGFCALRCDTWIHYYTPETKQPSNQQSKRLKRELSLRLNIHNREDWHVTSLAVKNPEPKNEIICKQLMRDITCVWNRQAFNVLSLGPVRCYKKQLPMDGYVKVGPKGKKLLDLEEAGR</sequence>
<name>A0ABY6L4R2_9ARAC</name>
<reference evidence="1 2" key="1">
    <citation type="submission" date="2022-01" db="EMBL/GenBank/DDBJ databases">
        <title>A chromosomal length assembly of Cordylochernes scorpioides.</title>
        <authorList>
            <person name="Zeh D."/>
            <person name="Zeh J."/>
        </authorList>
    </citation>
    <scope>NUCLEOTIDE SEQUENCE [LARGE SCALE GENOMIC DNA]</scope>
    <source>
        <strain evidence="1">IN4F17</strain>
        <tissue evidence="1">Whole Body</tissue>
    </source>
</reference>
<proteinExistence type="predicted"/>
<dbReference type="Proteomes" id="UP001235939">
    <property type="component" value="Chromosome 13"/>
</dbReference>
<dbReference type="EMBL" id="CP092875">
    <property type="protein sequence ID" value="UYV76131.1"/>
    <property type="molecule type" value="Genomic_DNA"/>
</dbReference>
<protein>
    <submittedName>
        <fullName evidence="1">Uncharacterized protein</fullName>
    </submittedName>
</protein>
<evidence type="ECO:0000313" key="2">
    <source>
        <dbReference type="Proteomes" id="UP001235939"/>
    </source>
</evidence>
<evidence type="ECO:0000313" key="1">
    <source>
        <dbReference type="EMBL" id="UYV76131.1"/>
    </source>
</evidence>
<accession>A0ABY6L4R2</accession>
<gene>
    <name evidence="1" type="ORF">LAZ67_13002713</name>
</gene>
<organism evidence="1 2">
    <name type="scientific">Cordylochernes scorpioides</name>
    <dbReference type="NCBI Taxonomy" id="51811"/>
    <lineage>
        <taxon>Eukaryota</taxon>
        <taxon>Metazoa</taxon>
        <taxon>Ecdysozoa</taxon>
        <taxon>Arthropoda</taxon>
        <taxon>Chelicerata</taxon>
        <taxon>Arachnida</taxon>
        <taxon>Pseudoscorpiones</taxon>
        <taxon>Cheliferoidea</taxon>
        <taxon>Chernetidae</taxon>
        <taxon>Cordylochernes</taxon>
    </lineage>
</organism>
<keyword evidence="2" id="KW-1185">Reference proteome</keyword>